<dbReference type="Gene3D" id="1.25.10.10">
    <property type="entry name" value="Leucine-rich Repeat Variant"/>
    <property type="match status" value="1"/>
</dbReference>
<dbReference type="SUPFAM" id="SSF48371">
    <property type="entry name" value="ARM repeat"/>
    <property type="match status" value="1"/>
</dbReference>
<dbReference type="Proteomes" id="UP000054976">
    <property type="component" value="Unassembled WGS sequence"/>
</dbReference>
<evidence type="ECO:0000313" key="2">
    <source>
        <dbReference type="Proteomes" id="UP000054976"/>
    </source>
</evidence>
<sequence length="325" mass="37354">MPKRELPTCLFCGRIIEPPQETFTEFGEIIYGKCECGAVYVCEPTGHNQGDALVDAMLIASPQGIDNIDIGVNFELRERDYDYRTHQYIYIKTSPFVGRLFFIRPLTAGAKQRSYEKIDINKKDFVNLVENLEFETIEKASLHNKNIFGWLISLSYDKENPISWKAIEAMGHVAKAYVDAEQIEPLRNTIRKLLWSMTDESGGIGWRAAELIGEIIYAEPSLFEDIIPILWSQREEESFLESVLRSMIKLSKKVDLKKYISIEDKELENLLNHEKDEIKALTSILIKKIKSPLHIPKNIEELLLPVYTNRGKIIKVKAAKAEKFL</sequence>
<dbReference type="RefSeq" id="WP_059175758.1">
    <property type="nucleotide sequence ID" value="NZ_BCNO01000001.1"/>
</dbReference>
<protein>
    <recommendedName>
        <fullName evidence="3">HEAT repeat domain-containing protein</fullName>
    </recommendedName>
</protein>
<name>A0A0U9I906_9BACT</name>
<dbReference type="NCBIfam" id="NF045662">
    <property type="entry name" value="DVU0298_fam"/>
    <property type="match status" value="1"/>
</dbReference>
<dbReference type="OrthoDB" id="9774367at2"/>
<keyword evidence="2" id="KW-1185">Reference proteome</keyword>
<comment type="caution">
    <text evidence="1">The sequence shown here is derived from an EMBL/GenBank/DDBJ whole genome shotgun (WGS) entry which is preliminary data.</text>
</comment>
<organism evidence="1 2">
    <name type="scientific">Thermodesulfovibrio aggregans</name>
    <dbReference type="NCBI Taxonomy" id="86166"/>
    <lineage>
        <taxon>Bacteria</taxon>
        <taxon>Pseudomonadati</taxon>
        <taxon>Nitrospirota</taxon>
        <taxon>Thermodesulfovibrionia</taxon>
        <taxon>Thermodesulfovibrionales</taxon>
        <taxon>Thermodesulfovibrionaceae</taxon>
        <taxon>Thermodesulfovibrio</taxon>
    </lineage>
</organism>
<dbReference type="STRING" id="86166.TAGGR_1473"/>
<dbReference type="EMBL" id="BCNO01000001">
    <property type="protein sequence ID" value="GAQ94294.1"/>
    <property type="molecule type" value="Genomic_DNA"/>
</dbReference>
<proteinExistence type="predicted"/>
<dbReference type="InterPro" id="IPR054701">
    <property type="entry name" value="DVU0298-like"/>
</dbReference>
<dbReference type="InterPro" id="IPR016024">
    <property type="entry name" value="ARM-type_fold"/>
</dbReference>
<gene>
    <name evidence="1" type="ORF">TAGGR_1473</name>
</gene>
<accession>A0A0U9I906</accession>
<evidence type="ECO:0008006" key="3">
    <source>
        <dbReference type="Google" id="ProtNLM"/>
    </source>
</evidence>
<reference evidence="2" key="1">
    <citation type="submission" date="2016-01" db="EMBL/GenBank/DDBJ databases">
        <title>Draft genome sequence of Thermodesulfovibrio aggregans strain TGE-P1.</title>
        <authorList>
            <person name="Sekiguchi Y."/>
            <person name="Ohashi A."/>
            <person name="Matsuura N."/>
            <person name="Tourlousse M.D."/>
        </authorList>
    </citation>
    <scope>NUCLEOTIDE SEQUENCE [LARGE SCALE GENOMIC DNA]</scope>
    <source>
        <strain evidence="2">TGE-P1</strain>
    </source>
</reference>
<dbReference type="InterPro" id="IPR011989">
    <property type="entry name" value="ARM-like"/>
</dbReference>
<dbReference type="AlphaFoldDB" id="A0A0U9I906"/>
<evidence type="ECO:0000313" key="1">
    <source>
        <dbReference type="EMBL" id="GAQ94294.1"/>
    </source>
</evidence>